<feature type="coiled-coil region" evidence="8">
    <location>
        <begin position="1534"/>
        <end position="1561"/>
    </location>
</feature>
<dbReference type="InterPro" id="IPR011335">
    <property type="entry name" value="Restrct_endonuc-II-like"/>
</dbReference>
<dbReference type="eggNOG" id="COG0515">
    <property type="taxonomic scope" value="Bacteria"/>
</dbReference>
<dbReference type="CDD" id="cd17923">
    <property type="entry name" value="DEXHc_Hrq1-like"/>
    <property type="match status" value="1"/>
</dbReference>
<dbReference type="EC" id="2.7.11.1" evidence="1"/>
<dbReference type="PROSITE" id="PS51194">
    <property type="entry name" value="HELICASE_CTER"/>
    <property type="match status" value="1"/>
</dbReference>
<evidence type="ECO:0000256" key="6">
    <source>
        <dbReference type="ARBA" id="ARBA00022840"/>
    </source>
</evidence>
<dbReference type="GO" id="GO:0004674">
    <property type="term" value="F:protein serine/threonine kinase activity"/>
    <property type="evidence" value="ECO:0007669"/>
    <property type="project" value="UniProtKB-KW"/>
</dbReference>
<dbReference type="Gene3D" id="1.10.510.10">
    <property type="entry name" value="Transferase(Phosphotransferase) domain 1"/>
    <property type="match status" value="1"/>
</dbReference>
<evidence type="ECO:0000256" key="1">
    <source>
        <dbReference type="ARBA" id="ARBA00012513"/>
    </source>
</evidence>
<evidence type="ECO:0000259" key="12">
    <source>
        <dbReference type="PROSITE" id="PS51194"/>
    </source>
</evidence>
<gene>
    <name evidence="13" type="ORF">SaccyDRAFT_1694</name>
</gene>
<dbReference type="FunFam" id="1.10.510.10:FF:000021">
    <property type="entry name" value="Serine/threonine protein kinase"/>
    <property type="match status" value="1"/>
</dbReference>
<dbReference type="STRING" id="882082.SaccyDRAFT_1694"/>
<evidence type="ECO:0000256" key="4">
    <source>
        <dbReference type="ARBA" id="ARBA00022741"/>
    </source>
</evidence>
<dbReference type="GO" id="GO:0005524">
    <property type="term" value="F:ATP binding"/>
    <property type="evidence" value="ECO:0007669"/>
    <property type="project" value="UniProtKB-UniRule"/>
</dbReference>
<proteinExistence type="predicted"/>
<dbReference type="HOGENOM" id="CLU_001338_1_1_11"/>
<dbReference type="eggNOG" id="COG1201">
    <property type="taxonomic scope" value="Bacteria"/>
</dbReference>
<dbReference type="Pfam" id="PF00271">
    <property type="entry name" value="Helicase_C"/>
    <property type="match status" value="1"/>
</dbReference>
<dbReference type="SMART" id="SM00487">
    <property type="entry name" value="DEXDc"/>
    <property type="match status" value="1"/>
</dbReference>
<dbReference type="InterPro" id="IPR052511">
    <property type="entry name" value="ATP-dep_Helicase"/>
</dbReference>
<dbReference type="SUPFAM" id="SSF56112">
    <property type="entry name" value="Protein kinase-like (PK-like)"/>
    <property type="match status" value="1"/>
</dbReference>
<reference evidence="13 14" key="1">
    <citation type="submission" date="2011-11" db="EMBL/GenBank/DDBJ databases">
        <title>The Noncontiguous Finished sequence of Saccharomonospora cyanea NA-134.</title>
        <authorList>
            <consortium name="US DOE Joint Genome Institute"/>
            <person name="Lucas S."/>
            <person name="Han J."/>
            <person name="Lapidus A."/>
            <person name="Cheng J.-F."/>
            <person name="Goodwin L."/>
            <person name="Pitluck S."/>
            <person name="Peters L."/>
            <person name="Ovchinnikova G."/>
            <person name="Lu M."/>
            <person name="Detter J.C."/>
            <person name="Han C."/>
            <person name="Tapia R."/>
            <person name="Land M."/>
            <person name="Hauser L."/>
            <person name="Kyrpides N."/>
            <person name="Ivanova N."/>
            <person name="Pagani I."/>
            <person name="Brambilla E.-M."/>
            <person name="Klenk H.-P."/>
            <person name="Woyke T."/>
        </authorList>
    </citation>
    <scope>NUCLEOTIDE SEQUENCE [LARGE SCALE GENOMIC DNA]</scope>
    <source>
        <strain evidence="13 14">NA-134</strain>
    </source>
</reference>
<dbReference type="InterPro" id="IPR018973">
    <property type="entry name" value="MZB"/>
</dbReference>
<evidence type="ECO:0000256" key="7">
    <source>
        <dbReference type="PROSITE-ProRule" id="PRU10141"/>
    </source>
</evidence>
<evidence type="ECO:0000256" key="5">
    <source>
        <dbReference type="ARBA" id="ARBA00022777"/>
    </source>
</evidence>
<dbReference type="InterPro" id="IPR000719">
    <property type="entry name" value="Prot_kinase_dom"/>
</dbReference>
<dbReference type="InterPro" id="IPR017441">
    <property type="entry name" value="Protein_kinase_ATP_BS"/>
</dbReference>
<dbReference type="PROSITE" id="PS50011">
    <property type="entry name" value="PROTEIN_KINASE_DOM"/>
    <property type="match status" value="1"/>
</dbReference>
<dbReference type="PROSITE" id="PS00108">
    <property type="entry name" value="PROTEIN_KINASE_ST"/>
    <property type="match status" value="1"/>
</dbReference>
<feature type="region of interest" description="Disordered" evidence="9">
    <location>
        <begin position="817"/>
        <end position="838"/>
    </location>
</feature>
<dbReference type="Gene3D" id="3.40.50.300">
    <property type="entry name" value="P-loop containing nucleotide triphosphate hydrolases"/>
    <property type="match status" value="2"/>
</dbReference>
<protein>
    <recommendedName>
        <fullName evidence="1">non-specific serine/threonine protein kinase</fullName>
        <ecNumber evidence="1">2.7.11.1</ecNumber>
    </recommendedName>
</protein>
<dbReference type="SMART" id="SM00490">
    <property type="entry name" value="HELICc"/>
    <property type="match status" value="1"/>
</dbReference>
<keyword evidence="2" id="KW-0723">Serine/threonine-protein kinase</keyword>
<evidence type="ECO:0000313" key="13">
    <source>
        <dbReference type="EMBL" id="EHR60592.1"/>
    </source>
</evidence>
<keyword evidence="5" id="KW-0418">Kinase</keyword>
<feature type="binding site" evidence="7">
    <location>
        <position position="45"/>
    </location>
    <ligand>
        <name>ATP</name>
        <dbReference type="ChEBI" id="CHEBI:30616"/>
    </ligand>
</feature>
<sequence length="2079" mass="230570">MSTRPEIVADRFRLLGPIGKGNMGEVHRAEDQAAGDADDRVVAVKLVLRTRSGSHIDSLAGTKAGERFQREVRIMRRLDHPNLPRLVDGGVDAEGLPYLAMEFLDGRTLRDLVSERAQSPVSWVVALGAQIADGLAAAHAENVVHRDLKPSNVMVVRGGVVKVLDFGMGRMADDTDAARLTSTGVTVGTARYMAPEQFRASAVGPAADLYALGCVLFELLTGVPPFHSESAHELGHKHLTEAPPPLLPLRPDVPVEVARLIDSLLAKDPADRPVDAGAVRDALVARSADADEETVPGWEAFNPVTRLTELRSAGTPVTNPAAEAKPAPGAGMDVFGVHRRLIDDYRAFTEGGTVIRDQRIAAFVRDDLDAKSQWPDPWLSLNPFFASGGTVLELARDGVLHDECTRIFQTGKTEGGTVCNGRPLAFHLHQREAIDVARTGESYVLTTGTGSGKSLSYLVPIVDTVLRAREQEGPSAPKRVRAIIVYPMNALANSQLKELDKFLLDGYGPGRQPVTYARYTGQEGEERRREIQNNPPDILLTNYVMLELMLTRPDDRRSLIRMATGLEFLVFDELHTYRGRQGADVALLIRRVREACRAESLQCVGTSATMSSEGTEEDRRAVVARVASTLFGTTVRPEHVIGETLVRATGEAPATVPAERLRALDSPRAYAELVTDPLARWIETRFGLATEEGTGRLVRQRPAKIEDAAAELAADSGVPEDVCAEAIRRTLEAGSQARHPVTDRPLFAFRLHQFLSKGDTVYVTLEDKETRYLTRDYQRVQPGSDGKILLPLAFCRECGQEYLTVWRRSGPEGTVYEPRRDTTATGGREGDGYLYIDPDRPWPTTTEEAIADRRLPESWLDIDDHGYETVRDSYRKRLPQAVTVDAYGNEGKGDLSAAFIPAPFGFCLHCAVSYEQVRGKDFAKLATLDQEGRSSATSLVSASIVRSLKQAPEGALDEKARKLLTFVDNRQDASLQAGHFNDFVQITQLRAALYQAVVDAGEDGIRHEELASRVTDALGLKPTDYAGASDLPPSLARNAAKTLRDVIAFRLYLDLQRGWRVTMPNLEQTGLLRIDYEDLDWLAAHEDRWTKTQPELRDAEPGLRIDMMRVLLDEMRRALAVDVQYFRDEFDSLQRASEERLVEPWVLSTNDKPNVGTAYPRGSKPGMDRSGLFLSGRGKFGKYLRRVHFSKLSADDAQQVIADLLEVLAEAQLVHRVETTPQRGGRFRRSAGPPMTGYRIAARALIWRAGTGERGTHDPLTRTYASGEGPRVNRFFRELYRNAAGVLGGLGAKEHTAQVDPAERERREELFRNGALSLLYCSPTMELGVDISELNAVMMRNVPPTPANYAQRSGRAGRSGQPALVTTYCATGNSHDQYYFRRSDRMVAGAVAPPRLDLANEDLVRSHVHAIWLAESGLKLGRSIPDIIDIGHAEEAREAKPKLPLHDHVRTSLHDAAARRRAVAAAREVLAGMVDELADSAWWHESWIDDTVRAAGEQFDRALDRWRDLFRAALVDQAEQNRRVLDHTLSENDRKAAVRRRREAETQLNLLKNETADAKSVLSDFYPYRYLASEGFLPGYSFPRLPLAAYIPTSGRRFDDGDYLQRPRFLAIREFGPGALIYHEGARYQVTRIQLPPDATGDVVTTTAKRCSSCGYHHEERDNADRCEMCDAPLRETTSGLLHLHTVYTLRRQRISSDEEERRRAGFRLVTSYRFHDHGARPGRRDATVSDDRGTLATLTYGDSATVRITNVGRLRAAENEPPGFWLDPADGRWMNERDAAEASGDSSELPVVDADGNEKRRKKRVIPYVEDRRNILVVKLAEALPEATALSLMYALERGIEAAFELEDAELTSELLPPDEGDRDRMLFTEAAEGGAGVLRLLQADPTALRQAVREALAICHFTEDGTDLGGPHPDRPCARGCYECLLTYGNQPDHGAIDRHSVRDLLVRFAGVRVLTAGRGESRTEQLARLTAQSDTGLEARLITFLKERGLRLPDEAQTFVSEALARPDYVYRLRGVNVAVFVDGPVHEYPVVAERDREAEDRLLDKGWDVVRFPHDGDWEAIAGQFQRYFGPGVGA</sequence>
<evidence type="ECO:0000256" key="2">
    <source>
        <dbReference type="ARBA" id="ARBA00022527"/>
    </source>
</evidence>
<evidence type="ECO:0000259" key="11">
    <source>
        <dbReference type="PROSITE" id="PS51192"/>
    </source>
</evidence>
<dbReference type="PANTHER" id="PTHR47962:SF5">
    <property type="entry name" value="ATP-DEPENDENT HELICASE LHR-RELATED"/>
    <property type="match status" value="1"/>
</dbReference>
<feature type="domain" description="Helicase ATP-binding" evidence="11">
    <location>
        <begin position="434"/>
        <end position="628"/>
    </location>
</feature>
<dbReference type="Pfam" id="PF09369">
    <property type="entry name" value="MZB"/>
    <property type="match status" value="1"/>
</dbReference>
<dbReference type="PANTHER" id="PTHR47962">
    <property type="entry name" value="ATP-DEPENDENT HELICASE LHR-RELATED-RELATED"/>
    <property type="match status" value="1"/>
</dbReference>
<evidence type="ECO:0000256" key="9">
    <source>
        <dbReference type="SAM" id="MobiDB-lite"/>
    </source>
</evidence>
<dbReference type="InterPro" id="IPR011009">
    <property type="entry name" value="Kinase-like_dom_sf"/>
</dbReference>
<dbReference type="SUPFAM" id="SSF52540">
    <property type="entry name" value="P-loop containing nucleoside triphosphate hydrolases"/>
    <property type="match status" value="2"/>
</dbReference>
<dbReference type="Gene3D" id="3.30.200.20">
    <property type="entry name" value="Phosphorylase Kinase, domain 1"/>
    <property type="match status" value="1"/>
</dbReference>
<keyword evidence="13" id="KW-0347">Helicase</keyword>
<feature type="domain" description="Helicase C-terminal" evidence="12">
    <location>
        <begin position="1241"/>
        <end position="1404"/>
    </location>
</feature>
<dbReference type="Pfam" id="PF00069">
    <property type="entry name" value="Pkinase"/>
    <property type="match status" value="1"/>
</dbReference>
<feature type="domain" description="Protein kinase" evidence="10">
    <location>
        <begin position="12"/>
        <end position="284"/>
    </location>
</feature>
<dbReference type="GO" id="GO:0004386">
    <property type="term" value="F:helicase activity"/>
    <property type="evidence" value="ECO:0007669"/>
    <property type="project" value="UniProtKB-KW"/>
</dbReference>
<dbReference type="InterPro" id="IPR014001">
    <property type="entry name" value="Helicase_ATP-bd"/>
</dbReference>
<dbReference type="EMBL" id="CM001440">
    <property type="protein sequence ID" value="EHR60592.1"/>
    <property type="molecule type" value="Genomic_DNA"/>
</dbReference>
<dbReference type="PROSITE" id="PS00107">
    <property type="entry name" value="PROTEIN_KINASE_ATP"/>
    <property type="match status" value="1"/>
</dbReference>
<evidence type="ECO:0000256" key="8">
    <source>
        <dbReference type="SAM" id="Coils"/>
    </source>
</evidence>
<keyword evidence="14" id="KW-1185">Reference proteome</keyword>
<accession>H5XHA7</accession>
<dbReference type="CDD" id="cd14014">
    <property type="entry name" value="STKc_PknB_like"/>
    <property type="match status" value="1"/>
</dbReference>
<organism evidence="13 14">
    <name type="scientific">Saccharomonospora cyanea NA-134</name>
    <dbReference type="NCBI Taxonomy" id="882082"/>
    <lineage>
        <taxon>Bacteria</taxon>
        <taxon>Bacillati</taxon>
        <taxon>Actinomycetota</taxon>
        <taxon>Actinomycetes</taxon>
        <taxon>Pseudonocardiales</taxon>
        <taxon>Pseudonocardiaceae</taxon>
        <taxon>Saccharomonospora</taxon>
    </lineage>
</organism>
<keyword evidence="4 7" id="KW-0547">Nucleotide-binding</keyword>
<evidence type="ECO:0000259" key="10">
    <source>
        <dbReference type="PROSITE" id="PS50011"/>
    </source>
</evidence>
<keyword evidence="13" id="KW-0378">Hydrolase</keyword>
<dbReference type="OrthoDB" id="3197455at2"/>
<dbReference type="GO" id="GO:0016887">
    <property type="term" value="F:ATP hydrolysis activity"/>
    <property type="evidence" value="ECO:0007669"/>
    <property type="project" value="TreeGrafter"/>
</dbReference>
<name>H5XHA7_9PSEU</name>
<dbReference type="InterPro" id="IPR011545">
    <property type="entry name" value="DEAD/DEAH_box_helicase_dom"/>
</dbReference>
<dbReference type="Pfam" id="PF00270">
    <property type="entry name" value="DEAD"/>
    <property type="match status" value="1"/>
</dbReference>
<dbReference type="Proteomes" id="UP000002791">
    <property type="component" value="Chromosome"/>
</dbReference>
<dbReference type="GO" id="GO:0003677">
    <property type="term" value="F:DNA binding"/>
    <property type="evidence" value="ECO:0007669"/>
    <property type="project" value="TreeGrafter"/>
</dbReference>
<dbReference type="InterPro" id="IPR001650">
    <property type="entry name" value="Helicase_C-like"/>
</dbReference>
<dbReference type="SMART" id="SM00220">
    <property type="entry name" value="S_TKc"/>
    <property type="match status" value="1"/>
</dbReference>
<dbReference type="SUPFAM" id="SSF52980">
    <property type="entry name" value="Restriction endonuclease-like"/>
    <property type="match status" value="1"/>
</dbReference>
<dbReference type="InterPro" id="IPR027417">
    <property type="entry name" value="P-loop_NTPase"/>
</dbReference>
<dbReference type="eggNOG" id="COG1205">
    <property type="taxonomic scope" value="Bacteria"/>
</dbReference>
<dbReference type="InterPro" id="IPR008271">
    <property type="entry name" value="Ser/Thr_kinase_AS"/>
</dbReference>
<keyword evidence="8" id="KW-0175">Coiled coil</keyword>
<dbReference type="RefSeq" id="WP_005455309.1">
    <property type="nucleotide sequence ID" value="NZ_CM001440.1"/>
</dbReference>
<dbReference type="PROSITE" id="PS51192">
    <property type="entry name" value="HELICASE_ATP_BIND_1"/>
    <property type="match status" value="1"/>
</dbReference>
<keyword evidence="3" id="KW-0808">Transferase</keyword>
<evidence type="ECO:0000313" key="14">
    <source>
        <dbReference type="Proteomes" id="UP000002791"/>
    </source>
</evidence>
<evidence type="ECO:0000256" key="3">
    <source>
        <dbReference type="ARBA" id="ARBA00022679"/>
    </source>
</evidence>
<keyword evidence="6 7" id="KW-0067">ATP-binding</keyword>